<protein>
    <submittedName>
        <fullName evidence="1">Malignant fibrous histiocytoma-amplified sequence 1 homolog</fullName>
    </submittedName>
</protein>
<dbReference type="InterPro" id="IPR027417">
    <property type="entry name" value="P-loop_NTPase"/>
</dbReference>
<dbReference type="PANTHER" id="PTHR45752:SF187">
    <property type="entry name" value="LEUCINE-RICH REPEAT AND IQ DOMAIN-CONTAINING PROTEIN 4"/>
    <property type="match status" value="1"/>
</dbReference>
<dbReference type="SMART" id="SM00364">
    <property type="entry name" value="LRR_BAC"/>
    <property type="match status" value="7"/>
</dbReference>
<dbReference type="PROSITE" id="PS51450">
    <property type="entry name" value="LRR"/>
    <property type="match status" value="4"/>
</dbReference>
<gene>
    <name evidence="1" type="ORF">PACLA_8A010746</name>
</gene>
<dbReference type="SUPFAM" id="SSF52058">
    <property type="entry name" value="L domain-like"/>
    <property type="match status" value="1"/>
</dbReference>
<dbReference type="OrthoDB" id="676979at2759"/>
<dbReference type="PANTHER" id="PTHR45752">
    <property type="entry name" value="LEUCINE-RICH REPEAT-CONTAINING"/>
    <property type="match status" value="1"/>
</dbReference>
<accession>A0A7D9EZW1</accession>
<sequence length="526" mass="60358">MASEDEDFQFINYNPPPDPPCCEEVNGKITCDLTGYDPPTHFPSKICSKRNLQVLKLIIDDFEIPKEIGNLHKLEHLVLCQCDNDINLETRITKIPTTLRNLKNLKVLNLRNNPLYMFPSQLTELFNLEELHVSNCQLANLPDSFAKLQLLKTLDLSNNLFKDLPSCIMKLCNLCKLYVADGCLQNICGEIKNLVNLERLQLTSNELMSLPEGLFELVNLKKLYLNNNKLTSLHDKVGKLVNLEYLVLNQNKLTKIPETIGKLKELRYLNLHENMLSCLPESVTSLEQIETLLVDHNPLQVPPVHVCNQGIESVRNYFKAMKNTKNIHAKRLKVVVLGESMAGKTSLVNALMTGESTQIDEDDRTFGVVFYHWKPEPEVDELELMVVDCAGQKKYQMTHQLFLSEGALFILAVDLFRYGFDSPESYQENVGQWISLVAARIPRARILVVPTHIDECHYEEDIDLKVRNILVNMKEQREEMVSEIDKKIKHVKKTEGHCIPSEELAKILEQHREQKDNLPVMSLQYK</sequence>
<evidence type="ECO:0000313" key="2">
    <source>
        <dbReference type="Proteomes" id="UP001152795"/>
    </source>
</evidence>
<dbReference type="Pfam" id="PF08477">
    <property type="entry name" value="Roc"/>
    <property type="match status" value="1"/>
</dbReference>
<dbReference type="SUPFAM" id="SSF52540">
    <property type="entry name" value="P-loop containing nucleoside triphosphate hydrolases"/>
    <property type="match status" value="1"/>
</dbReference>
<comment type="caution">
    <text evidence="1">The sequence shown here is derived from an EMBL/GenBank/DDBJ whole genome shotgun (WGS) entry which is preliminary data.</text>
</comment>
<dbReference type="InterPro" id="IPR001611">
    <property type="entry name" value="Leu-rich_rpt"/>
</dbReference>
<dbReference type="PROSITE" id="PS51424">
    <property type="entry name" value="ROC"/>
    <property type="match status" value="1"/>
</dbReference>
<dbReference type="GO" id="GO:0009966">
    <property type="term" value="P:regulation of signal transduction"/>
    <property type="evidence" value="ECO:0007669"/>
    <property type="project" value="UniProtKB-ARBA"/>
</dbReference>
<dbReference type="AlphaFoldDB" id="A0A7D9EZW1"/>
<dbReference type="SMART" id="SM00369">
    <property type="entry name" value="LRR_TYP"/>
    <property type="match status" value="7"/>
</dbReference>
<dbReference type="InterPro" id="IPR050715">
    <property type="entry name" value="LRR-SigEffector_domain"/>
</dbReference>
<dbReference type="InterPro" id="IPR055414">
    <property type="entry name" value="LRR_R13L4/SHOC2-like"/>
</dbReference>
<feature type="non-terminal residue" evidence="1">
    <location>
        <position position="1"/>
    </location>
</feature>
<dbReference type="InterPro" id="IPR020859">
    <property type="entry name" value="ROC"/>
</dbReference>
<dbReference type="Proteomes" id="UP001152795">
    <property type="component" value="Unassembled WGS sequence"/>
</dbReference>
<dbReference type="Gene3D" id="3.80.10.10">
    <property type="entry name" value="Ribonuclease Inhibitor"/>
    <property type="match status" value="2"/>
</dbReference>
<keyword evidence="2" id="KW-1185">Reference proteome</keyword>
<dbReference type="InterPro" id="IPR003591">
    <property type="entry name" value="Leu-rich_rpt_typical-subtyp"/>
</dbReference>
<evidence type="ECO:0000313" key="1">
    <source>
        <dbReference type="EMBL" id="CAB4019294.1"/>
    </source>
</evidence>
<dbReference type="InterPro" id="IPR032675">
    <property type="entry name" value="LRR_dom_sf"/>
</dbReference>
<dbReference type="SMART" id="SM00365">
    <property type="entry name" value="LRR_SD22"/>
    <property type="match status" value="3"/>
</dbReference>
<dbReference type="Gene3D" id="3.30.70.1390">
    <property type="entry name" value="ROC domain from the Parkinson's disease-associated leucine-rich repeat kinase 2"/>
    <property type="match status" value="1"/>
</dbReference>
<dbReference type="Gene3D" id="3.40.50.300">
    <property type="entry name" value="P-loop containing nucleotide triphosphate hydrolases"/>
    <property type="match status" value="1"/>
</dbReference>
<proteinExistence type="predicted"/>
<name>A0A7D9EZW1_PARCT</name>
<organism evidence="1 2">
    <name type="scientific">Paramuricea clavata</name>
    <name type="common">Red gorgonian</name>
    <name type="synonym">Violescent sea-whip</name>
    <dbReference type="NCBI Taxonomy" id="317549"/>
    <lineage>
        <taxon>Eukaryota</taxon>
        <taxon>Metazoa</taxon>
        <taxon>Cnidaria</taxon>
        <taxon>Anthozoa</taxon>
        <taxon>Octocorallia</taxon>
        <taxon>Malacalcyonacea</taxon>
        <taxon>Plexauridae</taxon>
        <taxon>Paramuricea</taxon>
    </lineage>
</organism>
<reference evidence="1" key="1">
    <citation type="submission" date="2020-04" db="EMBL/GenBank/DDBJ databases">
        <authorList>
            <person name="Alioto T."/>
            <person name="Alioto T."/>
            <person name="Gomez Garrido J."/>
        </authorList>
    </citation>
    <scope>NUCLEOTIDE SEQUENCE</scope>
    <source>
        <strain evidence="1">A484AB</strain>
    </source>
</reference>
<dbReference type="Pfam" id="PF23598">
    <property type="entry name" value="LRR_14"/>
    <property type="match status" value="2"/>
</dbReference>
<dbReference type="EMBL" id="CACRXK020010392">
    <property type="protein sequence ID" value="CAB4019294.1"/>
    <property type="molecule type" value="Genomic_DNA"/>
</dbReference>